<dbReference type="Proteomes" id="UP000558284">
    <property type="component" value="Unassembled WGS sequence"/>
</dbReference>
<protein>
    <recommendedName>
        <fullName evidence="3">Nitroreductase domain-containing protein</fullName>
    </recommendedName>
</protein>
<proteinExistence type="predicted"/>
<keyword evidence="2" id="KW-1185">Reference proteome</keyword>
<gene>
    <name evidence="1" type="ORF">H0241_27835</name>
</gene>
<accession>A0A838BES5</accession>
<evidence type="ECO:0000313" key="2">
    <source>
        <dbReference type="Proteomes" id="UP000558284"/>
    </source>
</evidence>
<evidence type="ECO:0008006" key="3">
    <source>
        <dbReference type="Google" id="ProtNLM"/>
    </source>
</evidence>
<evidence type="ECO:0000313" key="1">
    <source>
        <dbReference type="EMBL" id="MBA1144024.1"/>
    </source>
</evidence>
<name>A0A838BES5_9HYPH</name>
<dbReference type="EMBL" id="JACDTY010000018">
    <property type="protein sequence ID" value="MBA1144024.1"/>
    <property type="molecule type" value="Genomic_DNA"/>
</dbReference>
<comment type="caution">
    <text evidence="1">The sequence shown here is derived from an EMBL/GenBank/DDBJ whole genome shotgun (WGS) entry which is preliminary data.</text>
</comment>
<organism evidence="1 2">
    <name type="scientific">Mesorhizobium neociceri</name>
    <dbReference type="NCBI Taxonomy" id="1307853"/>
    <lineage>
        <taxon>Bacteria</taxon>
        <taxon>Pseudomonadati</taxon>
        <taxon>Pseudomonadota</taxon>
        <taxon>Alphaproteobacteria</taxon>
        <taxon>Hyphomicrobiales</taxon>
        <taxon>Phyllobacteriaceae</taxon>
        <taxon>Mesorhizobium</taxon>
    </lineage>
</organism>
<reference evidence="1 2" key="1">
    <citation type="submission" date="2020-07" db="EMBL/GenBank/DDBJ databases">
        <title>Definition of the novel symbiovar canariense within Mesorhizobium novociceri, a new species of genus Mesorhizobium nodulating Cicer canariense in the Caldera de Taburiente National Park (La Palma, Canary Islands).</title>
        <authorList>
            <person name="Leon-Barrios M."/>
            <person name="Perez-Yepez J."/>
            <person name="Flores-Felix J.D."/>
            <person name="Ramirez-Baena M.H."/>
            <person name="Pulido-Suarez L."/>
            <person name="Igual J.M."/>
            <person name="Velazquez E."/>
            <person name="Peix A."/>
        </authorList>
    </citation>
    <scope>NUCLEOTIDE SEQUENCE [LARGE SCALE GENOMIC DNA]</scope>
    <source>
        <strain evidence="1 2">CCANP35</strain>
    </source>
</reference>
<dbReference type="AlphaFoldDB" id="A0A838BES5"/>
<dbReference type="Gene3D" id="3.40.109.10">
    <property type="entry name" value="NADH Oxidase"/>
    <property type="match status" value="1"/>
</dbReference>
<dbReference type="GO" id="GO:0016491">
    <property type="term" value="F:oxidoreductase activity"/>
    <property type="evidence" value="ECO:0007669"/>
    <property type="project" value="InterPro"/>
</dbReference>
<dbReference type="InterPro" id="IPR000415">
    <property type="entry name" value="Nitroreductase-like"/>
</dbReference>
<sequence>MDHALLSRIVATANLAPSVHNTQPARWHMAADGSILVMAELARQLPVGDPHSRDLAVSCGTAVAGTIMALADAGIGIAAVEDLWPANDTVAFPGYRLAARIVPGGFAQPSPLNGHVANRFTWRAHFKPAAMDAAQALQAWAKDAEDVTLAHTPGDIAMLAALADDAGMIFLRDRAFRRELVDWMRLARSHPRYAADGLNLDALRMGALEGFGAKMVLGTGLFEAIDALGLGKALTGEKAKTLSATAIALFHRPREESPVESGRAFYRFWLNLTRLGFAAWPVAAVADHADSAEICSRHFAIPPERRLINVLRAGVAGPMPKRARLQVQQVIV</sequence>
<dbReference type="SUPFAM" id="SSF55469">
    <property type="entry name" value="FMN-dependent nitroreductase-like"/>
    <property type="match status" value="2"/>
</dbReference>
<dbReference type="RefSeq" id="WP_181060980.1">
    <property type="nucleotide sequence ID" value="NZ_JACDTY010000018.1"/>
</dbReference>